<dbReference type="Proteomes" id="UP000826234">
    <property type="component" value="Unassembled WGS sequence"/>
</dbReference>
<gene>
    <name evidence="3" type="ORF">JD844_013858</name>
</gene>
<protein>
    <recommendedName>
        <fullName evidence="2">SCAN box domain-containing protein</fullName>
    </recommendedName>
</protein>
<dbReference type="InterPro" id="IPR038269">
    <property type="entry name" value="SCAN_sf"/>
</dbReference>
<dbReference type="EMBL" id="JAIPUX010000439">
    <property type="protein sequence ID" value="KAH0630621.1"/>
    <property type="molecule type" value="Genomic_DNA"/>
</dbReference>
<reference evidence="3 4" key="1">
    <citation type="journal article" date="2022" name="Gigascience">
        <title>A chromosome-level genome assembly and annotation of the desert horned lizard, Phrynosoma platyrhinos, provides insight into chromosomal rearrangements among reptiles.</title>
        <authorList>
            <person name="Koochekian N."/>
            <person name="Ascanio A."/>
            <person name="Farleigh K."/>
            <person name="Card D.C."/>
            <person name="Schield D.R."/>
            <person name="Castoe T.A."/>
            <person name="Jezkova T."/>
        </authorList>
    </citation>
    <scope>NUCLEOTIDE SEQUENCE [LARGE SCALE GENOMIC DNA]</scope>
    <source>
        <strain evidence="3">NK-2021</strain>
    </source>
</reference>
<evidence type="ECO:0000313" key="4">
    <source>
        <dbReference type="Proteomes" id="UP000826234"/>
    </source>
</evidence>
<dbReference type="InterPro" id="IPR050916">
    <property type="entry name" value="SCAN-C2H2_zinc_finger"/>
</dbReference>
<dbReference type="PROSITE" id="PS50804">
    <property type="entry name" value="SCAN_BOX"/>
    <property type="match status" value="1"/>
</dbReference>
<evidence type="ECO:0000256" key="1">
    <source>
        <dbReference type="ARBA" id="ARBA00023242"/>
    </source>
</evidence>
<sequence>MWPTRLWPHTTALETSLSYIPENNKNFSSSLELSLSKADMMAAKNDEVAPLGVPICADRDQWTNSKMDAGEPISIQKVLGEAEAAGCIRNYCGSLDNGEGKNQGKVNVAVEMEAQRRRFRSFRFHQAEGPRDAYLQLREYCHAWLKPESRTKEEILDLLILEHFVAILSGEMQSWVRECEPESCAQAVAAAEDFVLILEQQVRRL</sequence>
<comment type="caution">
    <text evidence="3">The sequence shown here is derived from an EMBL/GenBank/DDBJ whole genome shotgun (WGS) entry which is preliminary data.</text>
</comment>
<evidence type="ECO:0000259" key="2">
    <source>
        <dbReference type="PROSITE" id="PS50804"/>
    </source>
</evidence>
<dbReference type="Gene3D" id="1.10.4020.10">
    <property type="entry name" value="DNA breaking-rejoining enzymes"/>
    <property type="match status" value="1"/>
</dbReference>
<organism evidence="3 4">
    <name type="scientific">Phrynosoma platyrhinos</name>
    <name type="common">Desert horned lizard</name>
    <dbReference type="NCBI Taxonomy" id="52577"/>
    <lineage>
        <taxon>Eukaryota</taxon>
        <taxon>Metazoa</taxon>
        <taxon>Chordata</taxon>
        <taxon>Craniata</taxon>
        <taxon>Vertebrata</taxon>
        <taxon>Euteleostomi</taxon>
        <taxon>Lepidosauria</taxon>
        <taxon>Squamata</taxon>
        <taxon>Bifurcata</taxon>
        <taxon>Unidentata</taxon>
        <taxon>Episquamata</taxon>
        <taxon>Toxicofera</taxon>
        <taxon>Iguania</taxon>
        <taxon>Phrynosomatidae</taxon>
        <taxon>Phrynosomatinae</taxon>
        <taxon>Phrynosoma</taxon>
    </lineage>
</organism>
<dbReference type="SMART" id="SM00431">
    <property type="entry name" value="SCAN"/>
    <property type="match status" value="1"/>
</dbReference>
<proteinExistence type="predicted"/>
<feature type="domain" description="SCAN box" evidence="2">
    <location>
        <begin position="116"/>
        <end position="194"/>
    </location>
</feature>
<keyword evidence="1" id="KW-0539">Nucleus</keyword>
<dbReference type="CDD" id="cd07936">
    <property type="entry name" value="SCAN"/>
    <property type="match status" value="1"/>
</dbReference>
<dbReference type="Pfam" id="PF02023">
    <property type="entry name" value="SCAN"/>
    <property type="match status" value="1"/>
</dbReference>
<name>A0ABQ7TMN8_PHRPL</name>
<keyword evidence="4" id="KW-1185">Reference proteome</keyword>
<dbReference type="SUPFAM" id="SSF47353">
    <property type="entry name" value="Retrovirus capsid dimerization domain-like"/>
    <property type="match status" value="1"/>
</dbReference>
<dbReference type="PANTHER" id="PTHR45935:SF15">
    <property type="entry name" value="SCAN BOX DOMAIN-CONTAINING PROTEIN"/>
    <property type="match status" value="1"/>
</dbReference>
<accession>A0ABQ7TMN8</accession>
<dbReference type="PANTHER" id="PTHR45935">
    <property type="entry name" value="PROTEIN ZBED8-RELATED"/>
    <property type="match status" value="1"/>
</dbReference>
<evidence type="ECO:0000313" key="3">
    <source>
        <dbReference type="EMBL" id="KAH0630621.1"/>
    </source>
</evidence>
<dbReference type="InterPro" id="IPR003309">
    <property type="entry name" value="SCAN_dom"/>
</dbReference>